<dbReference type="RefSeq" id="XP_045965066.1">
    <property type="nucleotide sequence ID" value="XM_046101602.1"/>
</dbReference>
<dbReference type="PANTHER" id="PTHR10963">
    <property type="entry name" value="GLYCOSYL HYDROLASE-RELATED"/>
    <property type="match status" value="1"/>
</dbReference>
<comment type="subcellular location">
    <subcellularLocation>
        <location evidence="2">Membrane</location>
        <topology evidence="2">Lipid-anchor</topology>
        <topology evidence="2">GPI-anchor</topology>
    </subcellularLocation>
</comment>
<evidence type="ECO:0000256" key="16">
    <source>
        <dbReference type="PIRSR" id="PIRSR037299-1"/>
    </source>
</evidence>
<feature type="region of interest" description="Disordered" evidence="18">
    <location>
        <begin position="270"/>
        <end position="324"/>
    </location>
</feature>
<dbReference type="InterPro" id="IPR017168">
    <property type="entry name" value="CHR-like"/>
</dbReference>
<evidence type="ECO:0000256" key="13">
    <source>
        <dbReference type="ARBA" id="ARBA00038074"/>
    </source>
</evidence>
<dbReference type="Pfam" id="PF00722">
    <property type="entry name" value="Glyco_hydro_16"/>
    <property type="match status" value="1"/>
</dbReference>
<dbReference type="PANTHER" id="PTHR10963:SF27">
    <property type="entry name" value="GLYCOSIDASE-RELATED"/>
    <property type="match status" value="1"/>
</dbReference>
<accession>A0A9P9A547</accession>
<keyword evidence="17" id="KW-1015">Disulfide bond</keyword>
<dbReference type="PROSITE" id="PS51762">
    <property type="entry name" value="GH16_2"/>
    <property type="match status" value="1"/>
</dbReference>
<evidence type="ECO:0000256" key="3">
    <source>
        <dbReference type="ARBA" id="ARBA00022622"/>
    </source>
</evidence>
<dbReference type="GO" id="GO:0005975">
    <property type="term" value="P:carbohydrate metabolic process"/>
    <property type="evidence" value="ECO:0007669"/>
    <property type="project" value="InterPro"/>
</dbReference>
<comment type="catalytic activity">
    <reaction evidence="1">
        <text>Random endo-hydrolysis of N-acetyl-beta-D-glucosaminide (1-&gt;4)-beta-linkages in chitin and chitodextrins.</text>
        <dbReference type="EC" id="3.2.1.14"/>
    </reaction>
</comment>
<evidence type="ECO:0000256" key="8">
    <source>
        <dbReference type="ARBA" id="ARBA00023136"/>
    </source>
</evidence>
<sequence length="353" mass="37375">MHFTRLAGLLLPAVALAQTYTDCNPTNTTCPSDTGLDDSSYTVDFTAGENDDWVMTYGDASYDDTNGVSFTIDESGEAPTMQSNFYFFFGTVSAVVKAANGTGIVSCVILESDDLDEIDWEWLGGDVDQVQTNYFGKGNTTSYDRGTYETVGDSQDTWHNYTIEWTSSYTTWYIDGSAVRTLNYDDAVSGKNYPQTPMRVKLGVWSASDSGNEGTIEWAGGETDYDDAPFTMHVQSITIQNYNPGTTYTYSDLTGDWTSIEIDATDATATNTTNTESISSSSSAGTTNSTSSNSTSSSSSSSGSSNSSGSSSSSGTSSSSSSSATGSTVTSAAIATVPFVGHALLFAALTLMF</sequence>
<feature type="disulfide bond" evidence="17">
    <location>
        <begin position="23"/>
        <end position="30"/>
    </location>
</feature>
<evidence type="ECO:0000256" key="4">
    <source>
        <dbReference type="ARBA" id="ARBA00022676"/>
    </source>
</evidence>
<dbReference type="GO" id="GO:0016757">
    <property type="term" value="F:glycosyltransferase activity"/>
    <property type="evidence" value="ECO:0007669"/>
    <property type="project" value="UniProtKB-KW"/>
</dbReference>
<name>A0A9P9A547_9PEZI</name>
<proteinExistence type="inferred from homology"/>
<evidence type="ECO:0000256" key="14">
    <source>
        <dbReference type="ARBA" id="ARBA00093308"/>
    </source>
</evidence>
<keyword evidence="6 19" id="KW-0732">Signal</keyword>
<evidence type="ECO:0000256" key="17">
    <source>
        <dbReference type="PIRSR" id="PIRSR037299-2"/>
    </source>
</evidence>
<keyword evidence="11" id="KW-0326">Glycosidase</keyword>
<keyword evidence="3" id="KW-0336">GPI-anchor</keyword>
<dbReference type="AlphaFoldDB" id="A0A9P9A547"/>
<keyword evidence="4" id="KW-0328">Glycosyltransferase</keyword>
<dbReference type="GeneID" id="70130494"/>
<keyword evidence="7 15" id="KW-0378">Hydrolase</keyword>
<evidence type="ECO:0000256" key="9">
    <source>
        <dbReference type="ARBA" id="ARBA00023180"/>
    </source>
</evidence>
<keyword evidence="10" id="KW-0449">Lipoprotein</keyword>
<comment type="similarity">
    <text evidence="13">Belongs to the glycosyl hydrolase 16 family. CRH1 subfamily.</text>
</comment>
<keyword evidence="12" id="KW-0961">Cell wall biogenesis/degradation</keyword>
<evidence type="ECO:0000256" key="5">
    <source>
        <dbReference type="ARBA" id="ARBA00022679"/>
    </source>
</evidence>
<evidence type="ECO:0000256" key="19">
    <source>
        <dbReference type="SAM" id="SignalP"/>
    </source>
</evidence>
<evidence type="ECO:0000313" key="21">
    <source>
        <dbReference type="EMBL" id="KAH6660935.1"/>
    </source>
</evidence>
<dbReference type="InterPro" id="IPR050546">
    <property type="entry name" value="Glycosyl_Hydrlase_16"/>
</dbReference>
<evidence type="ECO:0000256" key="10">
    <source>
        <dbReference type="ARBA" id="ARBA00023288"/>
    </source>
</evidence>
<gene>
    <name evidence="21" type="ORF">BKA67DRAFT_549623</name>
</gene>
<dbReference type="OrthoDB" id="4781at2759"/>
<dbReference type="FunFam" id="2.60.120.200:FF:000152">
    <property type="entry name" value="Cell wall glucanase"/>
    <property type="match status" value="1"/>
</dbReference>
<protein>
    <recommendedName>
        <fullName evidence="15">Crh-like protein</fullName>
        <ecNumber evidence="15">3.2.-.-</ecNumber>
    </recommendedName>
</protein>
<keyword evidence="9" id="KW-0325">Glycoprotein</keyword>
<evidence type="ECO:0000256" key="2">
    <source>
        <dbReference type="ARBA" id="ARBA00004589"/>
    </source>
</evidence>
<organism evidence="21 22">
    <name type="scientific">Truncatella angustata</name>
    <dbReference type="NCBI Taxonomy" id="152316"/>
    <lineage>
        <taxon>Eukaryota</taxon>
        <taxon>Fungi</taxon>
        <taxon>Dikarya</taxon>
        <taxon>Ascomycota</taxon>
        <taxon>Pezizomycotina</taxon>
        <taxon>Sordariomycetes</taxon>
        <taxon>Xylariomycetidae</taxon>
        <taxon>Amphisphaeriales</taxon>
        <taxon>Sporocadaceae</taxon>
        <taxon>Truncatella</taxon>
    </lineage>
</organism>
<feature type="chain" id="PRO_5040152484" description="Crh-like protein" evidence="19">
    <location>
        <begin position="18"/>
        <end position="353"/>
    </location>
</feature>
<dbReference type="GO" id="GO:0031505">
    <property type="term" value="P:fungal-type cell wall organization"/>
    <property type="evidence" value="ECO:0007669"/>
    <property type="project" value="TreeGrafter"/>
</dbReference>
<dbReference type="InterPro" id="IPR000757">
    <property type="entry name" value="Beta-glucanase-like"/>
</dbReference>
<feature type="domain" description="GH16" evidence="20">
    <location>
        <begin position="36"/>
        <end position="227"/>
    </location>
</feature>
<reference evidence="21" key="1">
    <citation type="journal article" date="2021" name="Nat. Commun.">
        <title>Genetic determinants of endophytism in the Arabidopsis root mycobiome.</title>
        <authorList>
            <person name="Mesny F."/>
            <person name="Miyauchi S."/>
            <person name="Thiergart T."/>
            <person name="Pickel B."/>
            <person name="Atanasova L."/>
            <person name="Karlsson M."/>
            <person name="Huettel B."/>
            <person name="Barry K.W."/>
            <person name="Haridas S."/>
            <person name="Chen C."/>
            <person name="Bauer D."/>
            <person name="Andreopoulos W."/>
            <person name="Pangilinan J."/>
            <person name="LaButti K."/>
            <person name="Riley R."/>
            <person name="Lipzen A."/>
            <person name="Clum A."/>
            <person name="Drula E."/>
            <person name="Henrissat B."/>
            <person name="Kohler A."/>
            <person name="Grigoriev I.V."/>
            <person name="Martin F.M."/>
            <person name="Hacquard S."/>
        </authorList>
    </citation>
    <scope>NUCLEOTIDE SEQUENCE</scope>
    <source>
        <strain evidence="21">MPI-SDFR-AT-0073</strain>
    </source>
</reference>
<dbReference type="EC" id="3.2.-.-" evidence="15"/>
<dbReference type="EMBL" id="JAGPXC010000001">
    <property type="protein sequence ID" value="KAH6660935.1"/>
    <property type="molecule type" value="Genomic_DNA"/>
</dbReference>
<feature type="active site" description="Nucleophile" evidence="16">
    <location>
        <position position="117"/>
    </location>
</feature>
<feature type="signal peptide" evidence="19">
    <location>
        <begin position="1"/>
        <end position="17"/>
    </location>
</feature>
<evidence type="ECO:0000313" key="22">
    <source>
        <dbReference type="Proteomes" id="UP000758603"/>
    </source>
</evidence>
<dbReference type="PIRSF" id="PIRSF037299">
    <property type="entry name" value="Glycosidase_CRH1_prd"/>
    <property type="match status" value="1"/>
</dbReference>
<comment type="function">
    <text evidence="14">Dual chitinase/transglycosylase that plays a role in cell wall architecture. Chitinase and transglycosylase activities are coupled. Required for the polysaccharide cross-linking at the septa and the cell wall. More specifically, transfers chitin to 1,6-beta-glucan in the cell wall.</text>
</comment>
<evidence type="ECO:0000256" key="1">
    <source>
        <dbReference type="ARBA" id="ARBA00000822"/>
    </source>
</evidence>
<dbReference type="GO" id="GO:0009277">
    <property type="term" value="C:fungal-type cell wall"/>
    <property type="evidence" value="ECO:0007669"/>
    <property type="project" value="TreeGrafter"/>
</dbReference>
<evidence type="ECO:0000256" key="12">
    <source>
        <dbReference type="ARBA" id="ARBA00023316"/>
    </source>
</evidence>
<dbReference type="Gene3D" id="2.60.120.200">
    <property type="match status" value="1"/>
</dbReference>
<comment type="caution">
    <text evidence="21">The sequence shown here is derived from an EMBL/GenBank/DDBJ whole genome shotgun (WGS) entry which is preliminary data.</text>
</comment>
<evidence type="ECO:0000256" key="7">
    <source>
        <dbReference type="ARBA" id="ARBA00022801"/>
    </source>
</evidence>
<feature type="active site" description="Proton donor" evidence="16">
    <location>
        <position position="121"/>
    </location>
</feature>
<dbReference type="Proteomes" id="UP000758603">
    <property type="component" value="Unassembled WGS sequence"/>
</dbReference>
<keyword evidence="22" id="KW-1185">Reference proteome</keyword>
<evidence type="ECO:0000256" key="6">
    <source>
        <dbReference type="ARBA" id="ARBA00022729"/>
    </source>
</evidence>
<dbReference type="SUPFAM" id="SSF49899">
    <property type="entry name" value="Concanavalin A-like lectins/glucanases"/>
    <property type="match status" value="1"/>
</dbReference>
<dbReference type="GO" id="GO:0098552">
    <property type="term" value="C:side of membrane"/>
    <property type="evidence" value="ECO:0007669"/>
    <property type="project" value="UniProtKB-KW"/>
</dbReference>
<evidence type="ECO:0000259" key="20">
    <source>
        <dbReference type="PROSITE" id="PS51762"/>
    </source>
</evidence>
<evidence type="ECO:0000256" key="18">
    <source>
        <dbReference type="SAM" id="MobiDB-lite"/>
    </source>
</evidence>
<dbReference type="CDD" id="cd02183">
    <property type="entry name" value="GH16_fungal_CRH1_transglycosylase"/>
    <property type="match status" value="1"/>
</dbReference>
<dbReference type="GO" id="GO:0008843">
    <property type="term" value="F:endochitinase activity"/>
    <property type="evidence" value="ECO:0007669"/>
    <property type="project" value="UniProtKB-EC"/>
</dbReference>
<evidence type="ECO:0000256" key="11">
    <source>
        <dbReference type="ARBA" id="ARBA00023295"/>
    </source>
</evidence>
<evidence type="ECO:0000256" key="15">
    <source>
        <dbReference type="PIRNR" id="PIRNR037299"/>
    </source>
</evidence>
<keyword evidence="8 15" id="KW-0472">Membrane</keyword>
<dbReference type="InterPro" id="IPR013320">
    <property type="entry name" value="ConA-like_dom_sf"/>
</dbReference>
<keyword evidence="5" id="KW-0808">Transferase</keyword>